<comment type="subcellular location">
    <subcellularLocation>
        <location evidence="5 6">Cytoplasm</location>
    </subcellularLocation>
</comment>
<evidence type="ECO:0000256" key="2">
    <source>
        <dbReference type="ARBA" id="ARBA00022722"/>
    </source>
</evidence>
<dbReference type="GO" id="GO:0003676">
    <property type="term" value="F:nucleic acid binding"/>
    <property type="evidence" value="ECO:0007669"/>
    <property type="project" value="InterPro"/>
</dbReference>
<gene>
    <name evidence="5" type="primary">xseA</name>
    <name evidence="9" type="ORF">D3Z33_07190</name>
</gene>
<dbReference type="GO" id="GO:0009318">
    <property type="term" value="C:exodeoxyribonuclease VII complex"/>
    <property type="evidence" value="ECO:0007669"/>
    <property type="project" value="UniProtKB-UniRule"/>
</dbReference>
<dbReference type="GO" id="GO:0005737">
    <property type="term" value="C:cytoplasm"/>
    <property type="evidence" value="ECO:0007669"/>
    <property type="project" value="UniProtKB-SubCell"/>
</dbReference>
<dbReference type="HAMAP" id="MF_00378">
    <property type="entry name" value="Exonuc_7_L"/>
    <property type="match status" value="1"/>
</dbReference>
<dbReference type="OrthoDB" id="9802795at2"/>
<protein>
    <recommendedName>
        <fullName evidence="5">Exodeoxyribonuclease 7 large subunit</fullName>
        <ecNumber evidence="5">3.1.11.6</ecNumber>
    </recommendedName>
    <alternativeName>
        <fullName evidence="5">Exodeoxyribonuclease VII large subunit</fullName>
        <shortName evidence="5">Exonuclease VII large subunit</shortName>
    </alternativeName>
</protein>
<dbReference type="RefSeq" id="WP_160197128.1">
    <property type="nucleotide sequence ID" value="NZ_QXXA01000007.1"/>
</dbReference>
<comment type="similarity">
    <text evidence="5 6">Belongs to the XseA family.</text>
</comment>
<keyword evidence="3 5" id="KW-0378">Hydrolase</keyword>
<comment type="caution">
    <text evidence="9">The sequence shown here is derived from an EMBL/GenBank/DDBJ whole genome shotgun (WGS) entry which is preliminary data.</text>
</comment>
<evidence type="ECO:0000256" key="1">
    <source>
        <dbReference type="ARBA" id="ARBA00022490"/>
    </source>
</evidence>
<organism evidence="9 10">
    <name type="scientific">Senegalia massiliensis</name>
    <dbReference type="NCBI Taxonomy" id="1720316"/>
    <lineage>
        <taxon>Bacteria</taxon>
        <taxon>Bacillati</taxon>
        <taxon>Bacillota</taxon>
        <taxon>Clostridia</taxon>
        <taxon>Eubacteriales</taxon>
        <taxon>Clostridiaceae</taxon>
        <taxon>Senegalia</taxon>
    </lineage>
</organism>
<keyword evidence="4 5" id="KW-0269">Exonuclease</keyword>
<sequence>MELKPLKVSELTSYMKQIISSDPILNKIKIEGEVSNFKHHYSGHMYFTLKDNRSRLKCVMFNGDNKSLPFELEDGMKVIAEGYISIYERDGCYQLYVKKIKRDGIGDLYIKYEKLKKKLEYEGLFDSIYKKEINTMPKTIGVITSSTGAAVKDIITVIKRRNPNINILIYSVHVQGIYSRDEICRGIKYFNSRNDIDTIIIGRGGGSIEELWSFNEEDVARAIYNSKIPIISAVGHETDFTISDFVSDLRAPTPSSAGELAVEDINFIEQRLEKLNKDLNTSINRFIESKKNELSYYKKTRIFTEPIYYIDQYKQTLDFELRRLVAAKDSILKDKKVKLDNMRQKLNSLNPLNVLDRGFSYVEDNQKHVLKSVKDINCGDMIKINFKDGQIKAKVIKSLLKEEF</sequence>
<evidence type="ECO:0000313" key="9">
    <source>
        <dbReference type="EMBL" id="NBI06644.1"/>
    </source>
</evidence>
<feature type="domain" description="Exonuclease VII large subunit C-terminal" evidence="7">
    <location>
        <begin position="124"/>
        <end position="323"/>
    </location>
</feature>
<dbReference type="EMBL" id="QXXA01000007">
    <property type="protein sequence ID" value="NBI06644.1"/>
    <property type="molecule type" value="Genomic_DNA"/>
</dbReference>
<dbReference type="PANTHER" id="PTHR30008:SF0">
    <property type="entry name" value="EXODEOXYRIBONUCLEASE 7 LARGE SUBUNIT"/>
    <property type="match status" value="1"/>
</dbReference>
<keyword evidence="10" id="KW-1185">Reference proteome</keyword>
<reference evidence="9 10" key="1">
    <citation type="submission" date="2018-08" db="EMBL/GenBank/DDBJ databases">
        <title>Murine metabolic-syndrome-specific gut microbial biobank.</title>
        <authorList>
            <person name="Liu C."/>
        </authorList>
    </citation>
    <scope>NUCLEOTIDE SEQUENCE [LARGE SCALE GENOMIC DNA]</scope>
    <source>
        <strain evidence="9 10">583</strain>
    </source>
</reference>
<dbReference type="PANTHER" id="PTHR30008">
    <property type="entry name" value="EXODEOXYRIBONUCLEASE 7 LARGE SUBUNIT"/>
    <property type="match status" value="1"/>
</dbReference>
<dbReference type="EC" id="3.1.11.6" evidence="5"/>
<evidence type="ECO:0000259" key="7">
    <source>
        <dbReference type="Pfam" id="PF02601"/>
    </source>
</evidence>
<evidence type="ECO:0000256" key="6">
    <source>
        <dbReference type="RuleBase" id="RU004355"/>
    </source>
</evidence>
<evidence type="ECO:0000256" key="4">
    <source>
        <dbReference type="ARBA" id="ARBA00022839"/>
    </source>
</evidence>
<evidence type="ECO:0000256" key="5">
    <source>
        <dbReference type="HAMAP-Rule" id="MF_00378"/>
    </source>
</evidence>
<dbReference type="Proteomes" id="UP000467132">
    <property type="component" value="Unassembled WGS sequence"/>
</dbReference>
<dbReference type="InterPro" id="IPR003753">
    <property type="entry name" value="Exonuc_VII_L"/>
</dbReference>
<dbReference type="AlphaFoldDB" id="A0A845QXC7"/>
<accession>A0A845QXC7</accession>
<evidence type="ECO:0000256" key="3">
    <source>
        <dbReference type="ARBA" id="ARBA00022801"/>
    </source>
</evidence>
<comment type="function">
    <text evidence="5">Bidirectionally degrades single-stranded DNA into large acid-insoluble oligonucleotides, which are then degraded further into small acid-soluble oligonucleotides.</text>
</comment>
<keyword evidence="2 5" id="KW-0540">Nuclease</keyword>
<dbReference type="InterPro" id="IPR025824">
    <property type="entry name" value="OB-fold_nuc-bd_dom"/>
</dbReference>
<comment type="catalytic activity">
    <reaction evidence="5 6">
        <text>Exonucleolytic cleavage in either 5'- to 3'- or 3'- to 5'-direction to yield nucleoside 5'-phosphates.</text>
        <dbReference type="EC" id="3.1.11.6"/>
    </reaction>
</comment>
<dbReference type="GO" id="GO:0008855">
    <property type="term" value="F:exodeoxyribonuclease VII activity"/>
    <property type="evidence" value="ECO:0007669"/>
    <property type="project" value="UniProtKB-UniRule"/>
</dbReference>
<dbReference type="Pfam" id="PF13742">
    <property type="entry name" value="tRNA_anti_2"/>
    <property type="match status" value="1"/>
</dbReference>
<keyword evidence="1 5" id="KW-0963">Cytoplasm</keyword>
<dbReference type="InterPro" id="IPR020579">
    <property type="entry name" value="Exonuc_VII_lsu_C"/>
</dbReference>
<comment type="subunit">
    <text evidence="5">Heterooligomer composed of large and small subunits.</text>
</comment>
<dbReference type="NCBIfam" id="TIGR00237">
    <property type="entry name" value="xseA"/>
    <property type="match status" value="1"/>
</dbReference>
<dbReference type="GO" id="GO:0006308">
    <property type="term" value="P:DNA catabolic process"/>
    <property type="evidence" value="ECO:0007669"/>
    <property type="project" value="UniProtKB-UniRule"/>
</dbReference>
<proteinExistence type="inferred from homology"/>
<name>A0A845QXC7_9CLOT</name>
<dbReference type="CDD" id="cd04489">
    <property type="entry name" value="ExoVII_LU_OBF"/>
    <property type="match status" value="1"/>
</dbReference>
<evidence type="ECO:0000259" key="8">
    <source>
        <dbReference type="Pfam" id="PF13742"/>
    </source>
</evidence>
<feature type="domain" description="OB-fold nucleic acid binding" evidence="8">
    <location>
        <begin position="6"/>
        <end position="100"/>
    </location>
</feature>
<evidence type="ECO:0000313" key="10">
    <source>
        <dbReference type="Proteomes" id="UP000467132"/>
    </source>
</evidence>
<dbReference type="Pfam" id="PF02601">
    <property type="entry name" value="Exonuc_VII_L"/>
    <property type="match status" value="1"/>
</dbReference>